<name>A0A0L0NX11_CANAR</name>
<dbReference type="EMBL" id="LGST01000031">
    <property type="protein sequence ID" value="KND98518.1"/>
    <property type="molecule type" value="Genomic_DNA"/>
</dbReference>
<evidence type="ECO:0000313" key="2">
    <source>
        <dbReference type="Proteomes" id="UP000037122"/>
    </source>
</evidence>
<proteinExistence type="predicted"/>
<evidence type="ECO:0000313" key="1">
    <source>
        <dbReference type="EMBL" id="KND98518.1"/>
    </source>
</evidence>
<gene>
    <name evidence="1" type="ORF">QG37_04409</name>
</gene>
<dbReference type="AlphaFoldDB" id="A0A0L0NX11"/>
<dbReference type="VEuPathDB" id="FungiDB:QG37_04409"/>
<comment type="caution">
    <text evidence="1">The sequence shown here is derived from an EMBL/GenBank/DDBJ whole genome shotgun (WGS) entry which is preliminary data.</text>
</comment>
<organism evidence="1 2">
    <name type="scientific">Candidozyma auris</name>
    <name type="common">Yeast</name>
    <name type="synonym">Candida auris</name>
    <dbReference type="NCBI Taxonomy" id="498019"/>
    <lineage>
        <taxon>Eukaryota</taxon>
        <taxon>Fungi</taxon>
        <taxon>Dikarya</taxon>
        <taxon>Ascomycota</taxon>
        <taxon>Saccharomycotina</taxon>
        <taxon>Pichiomycetes</taxon>
        <taxon>Metschnikowiaceae</taxon>
        <taxon>Candidozyma</taxon>
    </lineage>
</organism>
<accession>A0A0L0NX11</accession>
<protein>
    <submittedName>
        <fullName evidence="1">Uncharacterized protein</fullName>
    </submittedName>
</protein>
<dbReference type="Proteomes" id="UP000037122">
    <property type="component" value="Unassembled WGS sequence"/>
</dbReference>
<sequence>MWNMTETRVFLFKLEGYTEDTIKAYSIKQRLNKRRFLGIDDGNLEKSIPQDSTDLLSSKEVSNR</sequence>
<reference evidence="2" key="1">
    <citation type="journal article" date="2015" name="BMC Genomics">
        <title>Draft genome of a commonly misdiagnosed multidrug resistant pathogen Candida auris.</title>
        <authorList>
            <person name="Chatterjee S."/>
            <person name="Alampalli S.V."/>
            <person name="Nageshan R.K."/>
            <person name="Chettiar S.T."/>
            <person name="Joshi S."/>
            <person name="Tatu U.S."/>
        </authorList>
    </citation>
    <scope>NUCLEOTIDE SEQUENCE [LARGE SCALE GENOMIC DNA]</scope>
    <source>
        <strain evidence="2">6684</strain>
    </source>
</reference>